<dbReference type="STRING" id="660521.SAMN04487949_1590"/>
<gene>
    <name evidence="2" type="ORF">SAMN04487949_1590</name>
</gene>
<dbReference type="Proteomes" id="UP000199451">
    <property type="component" value="Unassembled WGS sequence"/>
</dbReference>
<organism evidence="2 3">
    <name type="scientific">Halogranum gelatinilyticum</name>
    <dbReference type="NCBI Taxonomy" id="660521"/>
    <lineage>
        <taxon>Archaea</taxon>
        <taxon>Methanobacteriati</taxon>
        <taxon>Methanobacteriota</taxon>
        <taxon>Stenosarchaea group</taxon>
        <taxon>Halobacteria</taxon>
        <taxon>Halobacteriales</taxon>
        <taxon>Haloferacaceae</taxon>
    </lineage>
</organism>
<reference evidence="3" key="1">
    <citation type="submission" date="2016-10" db="EMBL/GenBank/DDBJ databases">
        <authorList>
            <person name="Varghese N."/>
            <person name="Submissions S."/>
        </authorList>
    </citation>
    <scope>NUCLEOTIDE SEQUENCE [LARGE SCALE GENOMIC DNA]</scope>
    <source>
        <strain evidence="3">CGMCC 1.10119</strain>
    </source>
</reference>
<keyword evidence="1" id="KW-0472">Membrane</keyword>
<keyword evidence="1" id="KW-0812">Transmembrane</keyword>
<feature type="transmembrane region" description="Helical" evidence="1">
    <location>
        <begin position="65"/>
        <end position="87"/>
    </location>
</feature>
<keyword evidence="3" id="KW-1185">Reference proteome</keyword>
<protein>
    <submittedName>
        <fullName evidence="2">Uncharacterized protein</fullName>
    </submittedName>
</protein>
<dbReference type="AlphaFoldDB" id="A0A1G9T1Z1"/>
<evidence type="ECO:0000313" key="2">
    <source>
        <dbReference type="EMBL" id="SDM41754.1"/>
    </source>
</evidence>
<evidence type="ECO:0000256" key="1">
    <source>
        <dbReference type="SAM" id="Phobius"/>
    </source>
</evidence>
<evidence type="ECO:0000313" key="3">
    <source>
        <dbReference type="Proteomes" id="UP000199451"/>
    </source>
</evidence>
<name>A0A1G9T1Z1_9EURY</name>
<keyword evidence="1" id="KW-1133">Transmembrane helix</keyword>
<accession>A0A1G9T1Z1</accession>
<dbReference type="EMBL" id="FNHL01000002">
    <property type="protein sequence ID" value="SDM41754.1"/>
    <property type="molecule type" value="Genomic_DNA"/>
</dbReference>
<sequence length="93" mass="9694">MRTNTLFAACFVLVGVGTALSAATLALAGEPTRVVAVLALPTCLAPVAAWATFHQDEPQTRLVRTVYRVAGVVLVCVALGAVLFGLWTLRAAL</sequence>
<dbReference type="RefSeq" id="WP_089696162.1">
    <property type="nucleotide sequence ID" value="NZ_FNHL01000002.1"/>
</dbReference>
<proteinExistence type="predicted"/>
<feature type="transmembrane region" description="Helical" evidence="1">
    <location>
        <begin position="32"/>
        <end position="53"/>
    </location>
</feature>